<dbReference type="AlphaFoldDB" id="A0A6G1FB57"/>
<comment type="caution">
    <text evidence="1">The sequence shown here is derived from an EMBL/GenBank/DDBJ whole genome shotgun (WGS) entry which is preliminary data.</text>
</comment>
<evidence type="ECO:0000313" key="2">
    <source>
        <dbReference type="Proteomes" id="UP000479710"/>
    </source>
</evidence>
<organism evidence="1 2">
    <name type="scientific">Oryza meyeriana var. granulata</name>
    <dbReference type="NCBI Taxonomy" id="110450"/>
    <lineage>
        <taxon>Eukaryota</taxon>
        <taxon>Viridiplantae</taxon>
        <taxon>Streptophyta</taxon>
        <taxon>Embryophyta</taxon>
        <taxon>Tracheophyta</taxon>
        <taxon>Spermatophyta</taxon>
        <taxon>Magnoliopsida</taxon>
        <taxon>Liliopsida</taxon>
        <taxon>Poales</taxon>
        <taxon>Poaceae</taxon>
        <taxon>BOP clade</taxon>
        <taxon>Oryzoideae</taxon>
        <taxon>Oryzeae</taxon>
        <taxon>Oryzinae</taxon>
        <taxon>Oryza</taxon>
        <taxon>Oryza meyeriana</taxon>
    </lineage>
</organism>
<name>A0A6G1FB57_9ORYZ</name>
<accession>A0A6G1FB57</accession>
<reference evidence="1 2" key="1">
    <citation type="submission" date="2019-11" db="EMBL/GenBank/DDBJ databases">
        <title>Whole genome sequence of Oryza granulata.</title>
        <authorList>
            <person name="Li W."/>
        </authorList>
    </citation>
    <scope>NUCLEOTIDE SEQUENCE [LARGE SCALE GENOMIC DNA]</scope>
    <source>
        <strain evidence="2">cv. Menghai</strain>
        <tissue evidence="1">Leaf</tissue>
    </source>
</reference>
<keyword evidence="2" id="KW-1185">Reference proteome</keyword>
<gene>
    <name evidence="1" type="ORF">E2562_022805</name>
</gene>
<dbReference type="Proteomes" id="UP000479710">
    <property type="component" value="Unassembled WGS sequence"/>
</dbReference>
<dbReference type="EMBL" id="SPHZ02000001">
    <property type="protein sequence ID" value="KAF0934114.1"/>
    <property type="molecule type" value="Genomic_DNA"/>
</dbReference>
<protein>
    <submittedName>
        <fullName evidence="1">Uncharacterized protein</fullName>
    </submittedName>
</protein>
<sequence length="78" mass="8230">MENRLRAMAARAAMVLASHVAEICGAGKLECALAAMVRLCWMKGKHDLVVARAGGGMVVCARPGGWEQGTTFLVRSDA</sequence>
<proteinExistence type="predicted"/>
<evidence type="ECO:0000313" key="1">
    <source>
        <dbReference type="EMBL" id="KAF0934114.1"/>
    </source>
</evidence>